<organism evidence="1 2">
    <name type="scientific">Desulfocucumis palustris</name>
    <dbReference type="NCBI Taxonomy" id="1898651"/>
    <lineage>
        <taxon>Bacteria</taxon>
        <taxon>Bacillati</taxon>
        <taxon>Bacillota</taxon>
        <taxon>Clostridia</taxon>
        <taxon>Eubacteriales</taxon>
        <taxon>Desulfocucumaceae</taxon>
        <taxon>Desulfocucumis</taxon>
    </lineage>
</organism>
<accession>A0A2L2XCL1</accession>
<gene>
    <name evidence="1" type="ORF">DCCM_3089</name>
</gene>
<dbReference type="AlphaFoldDB" id="A0A2L2XCL1"/>
<protein>
    <submittedName>
        <fullName evidence="1">Uncharacterized protein</fullName>
    </submittedName>
</protein>
<comment type="caution">
    <text evidence="1">The sequence shown here is derived from an EMBL/GenBank/DDBJ whole genome shotgun (WGS) entry which is preliminary data.</text>
</comment>
<evidence type="ECO:0000313" key="2">
    <source>
        <dbReference type="Proteomes" id="UP000239549"/>
    </source>
</evidence>
<evidence type="ECO:0000313" key="1">
    <source>
        <dbReference type="EMBL" id="GBF33978.1"/>
    </source>
</evidence>
<sequence>MLTGLDNVQVIKMYELIFYLYINNIGNKKALRMLYKYQYHLTQFEQKTNPKWRQFVEAMENLYHGLL</sequence>
<dbReference type="Proteomes" id="UP000239549">
    <property type="component" value="Unassembled WGS sequence"/>
</dbReference>
<dbReference type="EMBL" id="BFAV01000125">
    <property type="protein sequence ID" value="GBF33978.1"/>
    <property type="molecule type" value="Genomic_DNA"/>
</dbReference>
<reference evidence="2" key="1">
    <citation type="submission" date="2018-02" db="EMBL/GenBank/DDBJ databases">
        <title>Genome sequence of Desulfocucumis palustris strain NAW-5.</title>
        <authorList>
            <person name="Watanabe M."/>
            <person name="Kojima H."/>
            <person name="Fukui M."/>
        </authorList>
    </citation>
    <scope>NUCLEOTIDE SEQUENCE [LARGE SCALE GENOMIC DNA]</scope>
    <source>
        <strain evidence="2">NAW-5</strain>
    </source>
</reference>
<proteinExistence type="predicted"/>
<keyword evidence="2" id="KW-1185">Reference proteome</keyword>
<name>A0A2L2XCL1_9FIRM</name>